<dbReference type="InterPro" id="IPR045708">
    <property type="entry name" value="DUF6064"/>
</dbReference>
<organism evidence="2 3">
    <name type="scientific">Clostridium acidisoli DSM 12555</name>
    <dbReference type="NCBI Taxonomy" id="1121291"/>
    <lineage>
        <taxon>Bacteria</taxon>
        <taxon>Bacillati</taxon>
        <taxon>Bacillota</taxon>
        <taxon>Clostridia</taxon>
        <taxon>Eubacteriales</taxon>
        <taxon>Clostridiaceae</taxon>
        <taxon>Clostridium</taxon>
    </lineage>
</organism>
<dbReference type="AlphaFoldDB" id="A0A1W1X4Q6"/>
<dbReference type="Proteomes" id="UP000192468">
    <property type="component" value="Unassembled WGS sequence"/>
</dbReference>
<accession>A0A1W1X4Q6</accession>
<sequence>MSTSAFWNVIAKYNIHTIFIQVILLALIAISILVAYVKHFYFFPKITLGISCIFIGAVFFLYYGTEPVHFFFAAPLYIVSGILFIYEAKINKVDILKNPNIVTSILLVITLLYPLKG</sequence>
<feature type="transmembrane region" description="Helical" evidence="1">
    <location>
        <begin position="98"/>
        <end position="115"/>
    </location>
</feature>
<evidence type="ECO:0000256" key="1">
    <source>
        <dbReference type="SAM" id="Phobius"/>
    </source>
</evidence>
<proteinExistence type="predicted"/>
<dbReference type="RefSeq" id="WP_084113749.1">
    <property type="nucleotide sequence ID" value="NZ_FWXH01000002.1"/>
</dbReference>
<dbReference type="OrthoDB" id="1935798at2"/>
<dbReference type="EMBL" id="FWXH01000002">
    <property type="protein sequence ID" value="SMC18441.1"/>
    <property type="molecule type" value="Genomic_DNA"/>
</dbReference>
<keyword evidence="3" id="KW-1185">Reference proteome</keyword>
<feature type="transmembrane region" description="Helical" evidence="1">
    <location>
        <begin position="68"/>
        <end position="86"/>
    </location>
</feature>
<protein>
    <submittedName>
        <fullName evidence="2">Uncharacterized protein</fullName>
    </submittedName>
</protein>
<name>A0A1W1X4Q6_9CLOT</name>
<keyword evidence="1" id="KW-0472">Membrane</keyword>
<evidence type="ECO:0000313" key="3">
    <source>
        <dbReference type="Proteomes" id="UP000192468"/>
    </source>
</evidence>
<evidence type="ECO:0000313" key="2">
    <source>
        <dbReference type="EMBL" id="SMC18441.1"/>
    </source>
</evidence>
<feature type="transmembrane region" description="Helical" evidence="1">
    <location>
        <begin position="15"/>
        <end position="35"/>
    </location>
</feature>
<gene>
    <name evidence="2" type="ORF">SAMN02745134_00564</name>
</gene>
<feature type="transmembrane region" description="Helical" evidence="1">
    <location>
        <begin position="42"/>
        <end position="62"/>
    </location>
</feature>
<reference evidence="2 3" key="1">
    <citation type="submission" date="2017-04" db="EMBL/GenBank/DDBJ databases">
        <authorList>
            <person name="Afonso C.L."/>
            <person name="Miller P.J."/>
            <person name="Scott M.A."/>
            <person name="Spackman E."/>
            <person name="Goraichik I."/>
            <person name="Dimitrov K.M."/>
            <person name="Suarez D.L."/>
            <person name="Swayne D.E."/>
        </authorList>
    </citation>
    <scope>NUCLEOTIDE SEQUENCE [LARGE SCALE GENOMIC DNA]</scope>
    <source>
        <strain evidence="2 3">DSM 12555</strain>
    </source>
</reference>
<keyword evidence="1" id="KW-0812">Transmembrane</keyword>
<dbReference type="Pfam" id="PF19540">
    <property type="entry name" value="DUF6064"/>
    <property type="match status" value="1"/>
</dbReference>
<keyword evidence="1" id="KW-1133">Transmembrane helix</keyword>